<proteinExistence type="predicted"/>
<sequence length="91" mass="11017">YNDLDKIFKNNGNRLPCYCSVCKRVTNLKKIDQATWNQLRRENYVLTMNEYMRMINEAIKDRHIELAREKLANSELSRLKNLIPRNIEDEW</sequence>
<evidence type="ECO:0008006" key="2">
    <source>
        <dbReference type="Google" id="ProtNLM"/>
    </source>
</evidence>
<gene>
    <name evidence="1" type="ORF">S01H1_52229</name>
</gene>
<comment type="caution">
    <text evidence="1">The sequence shown here is derived from an EMBL/GenBank/DDBJ whole genome shotgun (WGS) entry which is preliminary data.</text>
</comment>
<protein>
    <recommendedName>
        <fullName evidence="2">tRNA-guanine(15) transglycosylase-like domain-containing protein</fullName>
    </recommendedName>
</protein>
<reference evidence="1" key="1">
    <citation type="journal article" date="2014" name="Front. Microbiol.">
        <title>High frequency of phylogenetically diverse reductive dehalogenase-homologous genes in deep subseafloor sedimentary metagenomes.</title>
        <authorList>
            <person name="Kawai M."/>
            <person name="Futagami T."/>
            <person name="Toyoda A."/>
            <person name="Takaki Y."/>
            <person name="Nishi S."/>
            <person name="Hori S."/>
            <person name="Arai W."/>
            <person name="Tsubouchi T."/>
            <person name="Morono Y."/>
            <person name="Uchiyama I."/>
            <person name="Ito T."/>
            <person name="Fujiyama A."/>
            <person name="Inagaki F."/>
            <person name="Takami H."/>
        </authorList>
    </citation>
    <scope>NUCLEOTIDE SEQUENCE</scope>
    <source>
        <strain evidence="1">Expedition CK06-06</strain>
    </source>
</reference>
<name>X0VAB0_9ZZZZ</name>
<evidence type="ECO:0000313" key="1">
    <source>
        <dbReference type="EMBL" id="GAG15049.1"/>
    </source>
</evidence>
<accession>X0VAB0</accession>
<dbReference type="AlphaFoldDB" id="X0VAB0"/>
<organism evidence="1">
    <name type="scientific">marine sediment metagenome</name>
    <dbReference type="NCBI Taxonomy" id="412755"/>
    <lineage>
        <taxon>unclassified sequences</taxon>
        <taxon>metagenomes</taxon>
        <taxon>ecological metagenomes</taxon>
    </lineage>
</organism>
<dbReference type="EMBL" id="BARS01033754">
    <property type="protein sequence ID" value="GAG15049.1"/>
    <property type="molecule type" value="Genomic_DNA"/>
</dbReference>
<feature type="non-terminal residue" evidence="1">
    <location>
        <position position="1"/>
    </location>
</feature>